<proteinExistence type="predicted"/>
<evidence type="ECO:0000313" key="2">
    <source>
        <dbReference type="Proteomes" id="UP001311730"/>
    </source>
</evidence>
<name>A0ABU5Z8M4_9FLAO</name>
<comment type="caution">
    <text evidence="1">The sequence shown here is derived from an EMBL/GenBank/DDBJ whole genome shotgun (WGS) entry which is preliminary data.</text>
</comment>
<organism evidence="1 2">
    <name type="scientific">Capnocytophaga gingivalis</name>
    <dbReference type="NCBI Taxonomy" id="1017"/>
    <lineage>
        <taxon>Bacteria</taxon>
        <taxon>Pseudomonadati</taxon>
        <taxon>Bacteroidota</taxon>
        <taxon>Flavobacteriia</taxon>
        <taxon>Flavobacteriales</taxon>
        <taxon>Flavobacteriaceae</taxon>
        <taxon>Capnocytophaga</taxon>
    </lineage>
</organism>
<sequence length="245" mass="28742">MQSREEIQELNDHLQAFPKAEDIFVKEQPWLKNHFLPLMSINLAEINPDWAGQKVYMLCPFEPYGGYIGEGTSNYHNEYTSYNWLAFHLTDDNRFEFLGEEGFFQRTEFHQWDYNSRAEKEFQKMAQNYEKSKANVAKYGTLTNINNPEFQGQPDRRNFLEKLGGKVKYGNWCNTIEQNWYPKAFDMNIPKGQSIEDAVINISYQGNPFYLVAETPSYVWVGGSGGYIIMLYEPVSRIVLFTFDY</sequence>
<accession>A0ABU5Z8M4</accession>
<dbReference type="RefSeq" id="WP_323982865.1">
    <property type="nucleotide sequence ID" value="NZ_JAYKBW010000004.1"/>
</dbReference>
<dbReference type="Proteomes" id="UP001311730">
    <property type="component" value="Unassembled WGS sequence"/>
</dbReference>
<protein>
    <recommendedName>
        <fullName evidence="3">DUF1963 domain-containing protein</fullName>
    </recommendedName>
</protein>
<reference evidence="1 2" key="1">
    <citation type="submission" date="2023-12" db="EMBL/GenBank/DDBJ databases">
        <title>Genomic sequences of Capnocytophaga and Parvimonas strains.</title>
        <authorList>
            <person name="Watt R.M."/>
            <person name="Wang M."/>
            <person name="Yang T."/>
            <person name="Tong W.M."/>
        </authorList>
    </citation>
    <scope>NUCLEOTIDE SEQUENCE [LARGE SCALE GENOMIC DNA]</scope>
    <source>
        <strain evidence="1 2">CCUG 13096</strain>
    </source>
</reference>
<gene>
    <name evidence="1" type="ORF">VJJ08_04085</name>
</gene>
<evidence type="ECO:0008006" key="3">
    <source>
        <dbReference type="Google" id="ProtNLM"/>
    </source>
</evidence>
<dbReference type="EMBL" id="JAYKBW010000004">
    <property type="protein sequence ID" value="MEB3074482.1"/>
    <property type="molecule type" value="Genomic_DNA"/>
</dbReference>
<evidence type="ECO:0000313" key="1">
    <source>
        <dbReference type="EMBL" id="MEB3074482.1"/>
    </source>
</evidence>
<keyword evidence="2" id="KW-1185">Reference proteome</keyword>